<evidence type="ECO:0000256" key="2">
    <source>
        <dbReference type="ARBA" id="ARBA00022679"/>
    </source>
</evidence>
<evidence type="ECO:0000256" key="1">
    <source>
        <dbReference type="ARBA" id="ARBA00022676"/>
    </source>
</evidence>
<dbReference type="EMBL" id="QOIN01000043">
    <property type="protein sequence ID" value="RCG23102.1"/>
    <property type="molecule type" value="Genomic_DNA"/>
</dbReference>
<comment type="caution">
    <text evidence="5">The sequence shown here is derived from an EMBL/GenBank/DDBJ whole genome shotgun (WGS) entry which is preliminary data.</text>
</comment>
<keyword evidence="6" id="KW-1185">Reference proteome</keyword>
<proteinExistence type="predicted"/>
<keyword evidence="2 5" id="KW-0808">Transferase</keyword>
<feature type="compositionally biased region" description="Low complexity" evidence="3">
    <location>
        <begin position="414"/>
        <end position="430"/>
    </location>
</feature>
<organism evidence="5 6">
    <name type="scientific">Streptomyces diacarni</name>
    <dbReference type="NCBI Taxonomy" id="2800381"/>
    <lineage>
        <taxon>Bacteria</taxon>
        <taxon>Bacillati</taxon>
        <taxon>Actinomycetota</taxon>
        <taxon>Actinomycetes</taxon>
        <taxon>Kitasatosporales</taxon>
        <taxon>Streptomycetaceae</taxon>
        <taxon>Streptomyces</taxon>
    </lineage>
</organism>
<evidence type="ECO:0000256" key="3">
    <source>
        <dbReference type="SAM" id="MobiDB-lite"/>
    </source>
</evidence>
<dbReference type="InterPro" id="IPR050194">
    <property type="entry name" value="Glycosyltransferase_grp1"/>
</dbReference>
<dbReference type="PANTHER" id="PTHR45947">
    <property type="entry name" value="SULFOQUINOVOSYL TRANSFERASE SQD2"/>
    <property type="match status" value="1"/>
</dbReference>
<dbReference type="Proteomes" id="UP000252914">
    <property type="component" value="Unassembled WGS sequence"/>
</dbReference>
<protein>
    <submittedName>
        <fullName evidence="5">Glycosyltransferase</fullName>
    </submittedName>
</protein>
<feature type="region of interest" description="Disordered" evidence="3">
    <location>
        <begin position="398"/>
        <end position="439"/>
    </location>
</feature>
<sequence length="439" mass="45274">MRVLHLITGLGVGGAEEQLRLLLRRLPAHGVDCDVVTLTEPGSVAEGIRADGTGVTHLGMGGNRDLAALPRLVRLVRAGRYDVVHTHLYRACVYGRIAARLAGVRTVVATEHSLGEGVLEGRALTPAVRALYLATERLGTTTVAVSATVAGRLRRWGVPAARLCTVPGGIDADRFRFDAARRTRVRELLGLAPDAFVVAGVGRLVHGKRFDALVDAVAAVPGTRLLLAGDGPQAAALRARAEAAGAATRVRLLGECAGGPHDGTGWSDGTAPNDGAGRSAGTGERDGVPDVPGVLAAADLLVSPSDEESFGLAVLEGLAAGLPVRYAACPAVQDQPPERAPGARRFTHAPGELTAVLREARAAHLADPRRLPVPDAVREYDIDRCAARLADVYRTALGLPPAPAPAAGGEAGRRGPSSPHRTASATAPASAPAPEPAPR</sequence>
<reference evidence="5 6" key="1">
    <citation type="submission" date="2018-06" db="EMBL/GenBank/DDBJ databases">
        <title>Streptomyces reniochalinae sp. nov. and Streptomyces diacarnus sp. nov. from marine sponges.</title>
        <authorList>
            <person name="Li L."/>
        </authorList>
    </citation>
    <scope>NUCLEOTIDE SEQUENCE [LARGE SCALE GENOMIC DNA]</scope>
    <source>
        <strain evidence="5 6">LHW51701</strain>
    </source>
</reference>
<dbReference type="Gene3D" id="3.40.50.2000">
    <property type="entry name" value="Glycogen Phosphorylase B"/>
    <property type="match status" value="2"/>
</dbReference>
<accession>A0A367EZP6</accession>
<dbReference type="AlphaFoldDB" id="A0A367EZP6"/>
<dbReference type="GO" id="GO:1901137">
    <property type="term" value="P:carbohydrate derivative biosynthetic process"/>
    <property type="evidence" value="ECO:0007669"/>
    <property type="project" value="UniProtKB-ARBA"/>
</dbReference>
<feature type="region of interest" description="Disordered" evidence="3">
    <location>
        <begin position="259"/>
        <end position="289"/>
    </location>
</feature>
<dbReference type="InterPro" id="IPR028098">
    <property type="entry name" value="Glyco_trans_4-like_N"/>
</dbReference>
<evidence type="ECO:0000313" key="5">
    <source>
        <dbReference type="EMBL" id="RCG23102.1"/>
    </source>
</evidence>
<dbReference type="GO" id="GO:0016758">
    <property type="term" value="F:hexosyltransferase activity"/>
    <property type="evidence" value="ECO:0007669"/>
    <property type="project" value="TreeGrafter"/>
</dbReference>
<dbReference type="RefSeq" id="WP_114022514.1">
    <property type="nucleotide sequence ID" value="NZ_QOIN01000043.1"/>
</dbReference>
<evidence type="ECO:0000313" key="6">
    <source>
        <dbReference type="Proteomes" id="UP000252914"/>
    </source>
</evidence>
<name>A0A367EZP6_9ACTN</name>
<dbReference type="PANTHER" id="PTHR45947:SF3">
    <property type="entry name" value="SULFOQUINOVOSYL TRANSFERASE SQD2"/>
    <property type="match status" value="1"/>
</dbReference>
<dbReference type="Pfam" id="PF13439">
    <property type="entry name" value="Glyco_transf_4"/>
    <property type="match status" value="1"/>
</dbReference>
<dbReference type="SUPFAM" id="SSF53756">
    <property type="entry name" value="UDP-Glycosyltransferase/glycogen phosphorylase"/>
    <property type="match status" value="2"/>
</dbReference>
<dbReference type="Pfam" id="PF13692">
    <property type="entry name" value="Glyco_trans_1_4"/>
    <property type="match status" value="1"/>
</dbReference>
<keyword evidence="1" id="KW-0328">Glycosyltransferase</keyword>
<evidence type="ECO:0000259" key="4">
    <source>
        <dbReference type="Pfam" id="PF13439"/>
    </source>
</evidence>
<gene>
    <name evidence="5" type="ORF">DTL70_15620</name>
</gene>
<feature type="domain" description="Glycosyltransferase subfamily 4-like N-terminal" evidence="4">
    <location>
        <begin position="12"/>
        <end position="174"/>
    </location>
</feature>